<keyword evidence="4" id="KW-1185">Reference proteome</keyword>
<dbReference type="Gene3D" id="3.30.470.20">
    <property type="entry name" value="ATP-grasp fold, B domain"/>
    <property type="match status" value="1"/>
</dbReference>
<dbReference type="PROSITE" id="PS50975">
    <property type="entry name" value="ATP_GRASP"/>
    <property type="match status" value="1"/>
</dbReference>
<keyword evidence="1" id="KW-0067">ATP-binding</keyword>
<accession>A0A2T0V2A8</accession>
<dbReference type="SUPFAM" id="SSF56059">
    <property type="entry name" value="Glutathione synthetase ATP-binding domain-like"/>
    <property type="match status" value="1"/>
</dbReference>
<gene>
    <name evidence="3" type="ORF">B0H98_106169</name>
</gene>
<dbReference type="GO" id="GO:0046872">
    <property type="term" value="F:metal ion binding"/>
    <property type="evidence" value="ECO:0007669"/>
    <property type="project" value="InterPro"/>
</dbReference>
<dbReference type="OrthoDB" id="5372487at2"/>
<dbReference type="EMBL" id="PVTK01000006">
    <property type="protein sequence ID" value="PRY64257.1"/>
    <property type="molecule type" value="Genomic_DNA"/>
</dbReference>
<evidence type="ECO:0000313" key="4">
    <source>
        <dbReference type="Proteomes" id="UP000237647"/>
    </source>
</evidence>
<dbReference type="Proteomes" id="UP000237647">
    <property type="component" value="Unassembled WGS sequence"/>
</dbReference>
<organism evidence="3 4">
    <name type="scientific">Vreelandella songnenensis</name>
    <dbReference type="NCBI Taxonomy" id="1176243"/>
    <lineage>
        <taxon>Bacteria</taxon>
        <taxon>Pseudomonadati</taxon>
        <taxon>Pseudomonadota</taxon>
        <taxon>Gammaproteobacteria</taxon>
        <taxon>Oceanospirillales</taxon>
        <taxon>Halomonadaceae</taxon>
        <taxon>Vreelandella</taxon>
    </lineage>
</organism>
<reference evidence="3 4" key="1">
    <citation type="submission" date="2018-03" db="EMBL/GenBank/DDBJ databases">
        <title>Genomic Encyclopedia of Type Strains, Phase III (KMG-III): the genomes of soil and plant-associated and newly described type strains.</title>
        <authorList>
            <person name="Whitman W."/>
        </authorList>
    </citation>
    <scope>NUCLEOTIDE SEQUENCE [LARGE SCALE GENOMIC DNA]</scope>
    <source>
        <strain evidence="3 4">CGMCC 1.12152</strain>
    </source>
</reference>
<protein>
    <recommendedName>
        <fullName evidence="2">ATP-grasp domain-containing protein</fullName>
    </recommendedName>
</protein>
<feature type="domain" description="ATP-grasp" evidence="2">
    <location>
        <begin position="97"/>
        <end position="300"/>
    </location>
</feature>
<dbReference type="GO" id="GO:0005524">
    <property type="term" value="F:ATP binding"/>
    <property type="evidence" value="ECO:0007669"/>
    <property type="project" value="UniProtKB-UniRule"/>
</dbReference>
<sequence>MHIIIFSGYNQRAVISFLRTLKQCGVIPSIIAKSHDDPIFKTSYKNQVKAVRTEESLEKNDIISCIEKIKMQTAHSKFLVAPSTEALNRHFLENRSFYNLNSIEIPLVNHDLYTEVSDKKSFSKLCQSNNIKTPKEYFKFDNASLPIAAKPIKYLSDDGKALKPILIYNKDDLRKFKTDHYQNSFYYQELVIGQSYYLLYYFSRNGRSYKFSQKNIAQQAEGKSIVAAIPSKIHDDPISTQYETLFCKIGFHGLIMVEIIEDINKNEYYMIEANPRFWGPSQLFVDNNINFFELLLYDYGVLKEEPAPGSTDLLTAYYWQGGISLAKKEGLGIVIHSPSDMKKNHTEWKKNDVYNRTDTYKIFEEELGYGD</sequence>
<evidence type="ECO:0000256" key="1">
    <source>
        <dbReference type="PROSITE-ProRule" id="PRU00409"/>
    </source>
</evidence>
<evidence type="ECO:0000259" key="2">
    <source>
        <dbReference type="PROSITE" id="PS50975"/>
    </source>
</evidence>
<dbReference type="AlphaFoldDB" id="A0A2T0V2A8"/>
<name>A0A2T0V2A8_9GAMM</name>
<comment type="caution">
    <text evidence="3">The sequence shown here is derived from an EMBL/GenBank/DDBJ whole genome shotgun (WGS) entry which is preliminary data.</text>
</comment>
<dbReference type="InterPro" id="IPR011761">
    <property type="entry name" value="ATP-grasp"/>
</dbReference>
<dbReference type="RefSeq" id="WP_146130252.1">
    <property type="nucleotide sequence ID" value="NZ_PVTK01000006.1"/>
</dbReference>
<keyword evidence="1" id="KW-0547">Nucleotide-binding</keyword>
<evidence type="ECO:0000313" key="3">
    <source>
        <dbReference type="EMBL" id="PRY64257.1"/>
    </source>
</evidence>
<proteinExistence type="predicted"/>